<evidence type="ECO:0000256" key="1">
    <source>
        <dbReference type="SAM" id="MobiDB-lite"/>
    </source>
</evidence>
<protein>
    <submittedName>
        <fullName evidence="2">Uncharacterized protein</fullName>
    </submittedName>
</protein>
<dbReference type="Proteomes" id="UP000324222">
    <property type="component" value="Unassembled WGS sequence"/>
</dbReference>
<dbReference type="AlphaFoldDB" id="A0A5B7JPM9"/>
<sequence>MGNRSCHPWQEGIMRQQEAANDQLVGDRKSM</sequence>
<feature type="region of interest" description="Disordered" evidence="1">
    <location>
        <begin position="1"/>
        <end position="31"/>
    </location>
</feature>
<organism evidence="2 3">
    <name type="scientific">Portunus trituberculatus</name>
    <name type="common">Swimming crab</name>
    <name type="synonym">Neptunus trituberculatus</name>
    <dbReference type="NCBI Taxonomy" id="210409"/>
    <lineage>
        <taxon>Eukaryota</taxon>
        <taxon>Metazoa</taxon>
        <taxon>Ecdysozoa</taxon>
        <taxon>Arthropoda</taxon>
        <taxon>Crustacea</taxon>
        <taxon>Multicrustacea</taxon>
        <taxon>Malacostraca</taxon>
        <taxon>Eumalacostraca</taxon>
        <taxon>Eucarida</taxon>
        <taxon>Decapoda</taxon>
        <taxon>Pleocyemata</taxon>
        <taxon>Brachyura</taxon>
        <taxon>Eubrachyura</taxon>
        <taxon>Portunoidea</taxon>
        <taxon>Portunidae</taxon>
        <taxon>Portuninae</taxon>
        <taxon>Portunus</taxon>
    </lineage>
</organism>
<reference evidence="2 3" key="1">
    <citation type="submission" date="2019-05" db="EMBL/GenBank/DDBJ databases">
        <title>Another draft genome of Portunus trituberculatus and its Hox gene families provides insights of decapod evolution.</title>
        <authorList>
            <person name="Jeong J.-H."/>
            <person name="Song I."/>
            <person name="Kim S."/>
            <person name="Choi T."/>
            <person name="Kim D."/>
            <person name="Ryu S."/>
            <person name="Kim W."/>
        </authorList>
    </citation>
    <scope>NUCLEOTIDE SEQUENCE [LARGE SCALE GENOMIC DNA]</scope>
    <source>
        <tissue evidence="2">Muscle</tissue>
    </source>
</reference>
<accession>A0A5B7JPM9</accession>
<gene>
    <name evidence="2" type="ORF">E2C01_091537</name>
</gene>
<dbReference type="EMBL" id="VSRR010105343">
    <property type="protein sequence ID" value="MPC96286.1"/>
    <property type="molecule type" value="Genomic_DNA"/>
</dbReference>
<evidence type="ECO:0000313" key="2">
    <source>
        <dbReference type="EMBL" id="MPC96286.1"/>
    </source>
</evidence>
<proteinExistence type="predicted"/>
<comment type="caution">
    <text evidence="2">The sequence shown here is derived from an EMBL/GenBank/DDBJ whole genome shotgun (WGS) entry which is preliminary data.</text>
</comment>
<keyword evidence="3" id="KW-1185">Reference proteome</keyword>
<evidence type="ECO:0000313" key="3">
    <source>
        <dbReference type="Proteomes" id="UP000324222"/>
    </source>
</evidence>
<name>A0A5B7JPM9_PORTR</name>